<evidence type="ECO:0000256" key="4">
    <source>
        <dbReference type="ARBA" id="ARBA00022801"/>
    </source>
</evidence>
<dbReference type="InterPro" id="IPR013856">
    <property type="entry name" value="Peptidase_M4_domain"/>
</dbReference>
<dbReference type="EMBL" id="DF933800">
    <property type="protein sequence ID" value="GAM33320.1"/>
    <property type="molecule type" value="Genomic_DNA"/>
</dbReference>
<dbReference type="Pfam" id="PF02868">
    <property type="entry name" value="Peptidase_M4_C"/>
    <property type="match status" value="1"/>
</dbReference>
<dbReference type="GO" id="GO:0046872">
    <property type="term" value="F:metal ion binding"/>
    <property type="evidence" value="ECO:0007669"/>
    <property type="project" value="UniProtKB-KW"/>
</dbReference>
<evidence type="ECO:0000259" key="7">
    <source>
        <dbReference type="Pfam" id="PF01447"/>
    </source>
</evidence>
<sequence>MASICSIIPHYLLKTIIDKGEADDDIVAECRSTLAQVNQLQTARIEHSHQIALASQGLAQESAGVQGFIPPHIHQAILRGPAGEEEREASRRTLEHDTKFRTARRRERHLSRTVYDAQHRWSFTRDKILIPEGGPLLDKKIDPSTDGNECYIGFGKTYDFYLEYFNRDSLDNQGLPLDGFVHYGQNFGNAFWDGEKMVFGDGSRLFNGLTDELDVIGHELTHGVVQHTCNLKYEFQSGALNESLADVFGIMVKQWGENPDKPQTAAEANWLIGEGIWRQGINGRALRDMENPGTAFDDPIIGKDPQPAHWKDFVVLPNTKEGDWGGVHINSGIPNRAFVLASKKIGGLAWLGAGQIWYKAISSGELNGEAKFKKFADVTIKYSGEHAKDVQKAWEEVGYPFPERG</sequence>
<keyword evidence="6" id="KW-0482">Metalloprotease</keyword>
<reference evidence="10" key="1">
    <citation type="journal article" date="2015" name="Genome Announc.">
        <title>Draft genome sequence of Talaromyces cellulolyticus strain Y-94, a source of lignocellulosic biomass-degrading enzymes.</title>
        <authorList>
            <person name="Fujii T."/>
            <person name="Koike H."/>
            <person name="Sawayama S."/>
            <person name="Yano S."/>
            <person name="Inoue H."/>
        </authorList>
    </citation>
    <scope>NUCLEOTIDE SEQUENCE [LARGE SCALE GENOMIC DNA]</scope>
    <source>
        <strain evidence="10">Y-94</strain>
    </source>
</reference>
<dbReference type="Proteomes" id="UP000053095">
    <property type="component" value="Unassembled WGS sequence"/>
</dbReference>
<keyword evidence="2" id="KW-0645">Protease</keyword>
<dbReference type="MEROPS" id="M04.025"/>
<dbReference type="PRINTS" id="PR00730">
    <property type="entry name" value="THERMOLYSIN"/>
</dbReference>
<dbReference type="InterPro" id="IPR023612">
    <property type="entry name" value="Peptidase_M4"/>
</dbReference>
<dbReference type="InterPro" id="IPR027268">
    <property type="entry name" value="Peptidase_M4/M1_CTD_sf"/>
</dbReference>
<dbReference type="Pfam" id="PF01447">
    <property type="entry name" value="Peptidase_M4"/>
    <property type="match status" value="1"/>
</dbReference>
<comment type="similarity">
    <text evidence="1">Belongs to the peptidase M4 family.</text>
</comment>
<evidence type="ECO:0000259" key="8">
    <source>
        <dbReference type="Pfam" id="PF02868"/>
    </source>
</evidence>
<accession>A0A0B8N222</accession>
<name>A0A0B8N222_TALPI</name>
<evidence type="ECO:0000313" key="10">
    <source>
        <dbReference type="Proteomes" id="UP000053095"/>
    </source>
</evidence>
<evidence type="ECO:0000256" key="6">
    <source>
        <dbReference type="ARBA" id="ARBA00023049"/>
    </source>
</evidence>
<dbReference type="InterPro" id="IPR052759">
    <property type="entry name" value="Metalloprotease_M4"/>
</dbReference>
<organism evidence="9 10">
    <name type="scientific">Talaromyces pinophilus</name>
    <name type="common">Penicillium pinophilum</name>
    <dbReference type="NCBI Taxonomy" id="128442"/>
    <lineage>
        <taxon>Eukaryota</taxon>
        <taxon>Fungi</taxon>
        <taxon>Dikarya</taxon>
        <taxon>Ascomycota</taxon>
        <taxon>Pezizomycotina</taxon>
        <taxon>Eurotiomycetes</taxon>
        <taxon>Eurotiomycetidae</taxon>
        <taxon>Eurotiales</taxon>
        <taxon>Trichocomaceae</taxon>
        <taxon>Talaromyces</taxon>
        <taxon>Talaromyces sect. Talaromyces</taxon>
    </lineage>
</organism>
<gene>
    <name evidence="9" type="ORF">TCE0_004r00134</name>
</gene>
<keyword evidence="3" id="KW-0479">Metal-binding</keyword>
<proteinExistence type="inferred from homology"/>
<evidence type="ECO:0000256" key="5">
    <source>
        <dbReference type="ARBA" id="ARBA00022833"/>
    </source>
</evidence>
<dbReference type="PANTHER" id="PTHR43579:SF1">
    <property type="entry name" value="NEUTRAL METALLOPROTEINASE"/>
    <property type="match status" value="1"/>
</dbReference>
<dbReference type="AlphaFoldDB" id="A0A0B8N222"/>
<protein>
    <submittedName>
        <fullName evidence="9">Thermolysin metallopeptidase alpha-helical domain protein</fullName>
    </submittedName>
</protein>
<dbReference type="GO" id="GO:0004222">
    <property type="term" value="F:metalloendopeptidase activity"/>
    <property type="evidence" value="ECO:0007669"/>
    <property type="project" value="InterPro"/>
</dbReference>
<dbReference type="Gene3D" id="1.10.390.10">
    <property type="entry name" value="Neutral Protease Domain 2"/>
    <property type="match status" value="1"/>
</dbReference>
<evidence type="ECO:0000256" key="3">
    <source>
        <dbReference type="ARBA" id="ARBA00022723"/>
    </source>
</evidence>
<dbReference type="InterPro" id="IPR001570">
    <property type="entry name" value="Peptidase_M4_C_domain"/>
</dbReference>
<evidence type="ECO:0000256" key="1">
    <source>
        <dbReference type="ARBA" id="ARBA00009388"/>
    </source>
</evidence>
<dbReference type="SUPFAM" id="SSF55486">
    <property type="entry name" value="Metalloproteases ('zincins'), catalytic domain"/>
    <property type="match status" value="1"/>
</dbReference>
<dbReference type="Gene3D" id="3.10.170.10">
    <property type="match status" value="1"/>
</dbReference>
<keyword evidence="10" id="KW-1185">Reference proteome</keyword>
<dbReference type="PANTHER" id="PTHR43579">
    <property type="match status" value="1"/>
</dbReference>
<keyword evidence="4" id="KW-0378">Hydrolase</keyword>
<feature type="domain" description="Peptidase M4" evidence="7">
    <location>
        <begin position="144"/>
        <end position="226"/>
    </location>
</feature>
<dbReference type="CDD" id="cd09597">
    <property type="entry name" value="M4_TLP"/>
    <property type="match status" value="1"/>
</dbReference>
<keyword evidence="5" id="KW-0862">Zinc</keyword>
<feature type="domain" description="Peptidase M4 C-terminal" evidence="8">
    <location>
        <begin position="230"/>
        <end position="398"/>
    </location>
</feature>
<evidence type="ECO:0000313" key="9">
    <source>
        <dbReference type="EMBL" id="GAM33320.1"/>
    </source>
</evidence>
<dbReference type="GO" id="GO:0006508">
    <property type="term" value="P:proteolysis"/>
    <property type="evidence" value="ECO:0007669"/>
    <property type="project" value="UniProtKB-KW"/>
</dbReference>
<evidence type="ECO:0000256" key="2">
    <source>
        <dbReference type="ARBA" id="ARBA00022670"/>
    </source>
</evidence>